<accession>A0AA91PV17</accession>
<dbReference type="GO" id="GO:0005524">
    <property type="term" value="F:ATP binding"/>
    <property type="evidence" value="ECO:0007669"/>
    <property type="project" value="UniProtKB-UniRule"/>
</dbReference>
<evidence type="ECO:0000259" key="7">
    <source>
        <dbReference type="PROSITE" id="PS50127"/>
    </source>
</evidence>
<dbReference type="PROSITE" id="PS00183">
    <property type="entry name" value="UBC_1"/>
    <property type="match status" value="1"/>
</dbReference>
<evidence type="ECO:0000256" key="1">
    <source>
        <dbReference type="ARBA" id="ARBA00022679"/>
    </source>
</evidence>
<keyword evidence="2 6" id="KW-0547">Nucleotide-binding</keyword>
<dbReference type="Gene3D" id="3.10.110.10">
    <property type="entry name" value="Ubiquitin Conjugating Enzyme"/>
    <property type="match status" value="1"/>
</dbReference>
<dbReference type="PANTHER" id="PTHR24067">
    <property type="entry name" value="UBIQUITIN-CONJUGATING ENZYME E2"/>
    <property type="match status" value="1"/>
</dbReference>
<evidence type="ECO:0000256" key="4">
    <source>
        <dbReference type="ARBA" id="ARBA00022840"/>
    </source>
</evidence>
<proteinExistence type="inferred from homology"/>
<organism evidence="8 9">
    <name type="scientific">Clavispora lusitaniae</name>
    <name type="common">Candida lusitaniae</name>
    <dbReference type="NCBI Taxonomy" id="36911"/>
    <lineage>
        <taxon>Eukaryota</taxon>
        <taxon>Fungi</taxon>
        <taxon>Dikarya</taxon>
        <taxon>Ascomycota</taxon>
        <taxon>Saccharomycotina</taxon>
        <taxon>Pichiomycetes</taxon>
        <taxon>Metschnikowiaceae</taxon>
        <taxon>Clavispora</taxon>
    </lineage>
</organism>
<dbReference type="SUPFAM" id="SSF54495">
    <property type="entry name" value="UBC-like"/>
    <property type="match status" value="1"/>
</dbReference>
<dbReference type="CDD" id="cd23808">
    <property type="entry name" value="UBCc_UBE2W"/>
    <property type="match status" value="1"/>
</dbReference>
<comment type="similarity">
    <text evidence="6">Belongs to the ubiquitin-conjugating enzyme family.</text>
</comment>
<evidence type="ECO:0000256" key="5">
    <source>
        <dbReference type="PROSITE-ProRule" id="PRU10133"/>
    </source>
</evidence>
<keyword evidence="4 6" id="KW-0067">ATP-binding</keyword>
<dbReference type="SMART" id="SM00212">
    <property type="entry name" value="UBCc"/>
    <property type="match status" value="1"/>
</dbReference>
<evidence type="ECO:0000313" key="8">
    <source>
        <dbReference type="EMBL" id="OVF04002.1"/>
    </source>
</evidence>
<dbReference type="InterPro" id="IPR023313">
    <property type="entry name" value="UBQ-conjugating_AS"/>
</dbReference>
<dbReference type="EMBL" id="LYUB02000029">
    <property type="protein sequence ID" value="OVF04002.1"/>
    <property type="molecule type" value="Genomic_DNA"/>
</dbReference>
<dbReference type="KEGG" id="clus:A9F13_29g00110"/>
<dbReference type="Pfam" id="PF00179">
    <property type="entry name" value="UQ_con"/>
    <property type="match status" value="1"/>
</dbReference>
<sequence length="151" mass="17400">MSHPFARRLQKEYKTLSRNPLPKVTMLSESDMTNYKFEMAIDNDIYAGQKYLLQVNIENDYPVDPPIVRFGRSGDYVVPLHPHIYSNGHICLNILGKDWTPACSVESIVLSIQSMLYNNELEERPPDDDRYVASAPKNPKHTLFAYHDDNV</sequence>
<dbReference type="AlphaFoldDB" id="A0AA91PV17"/>
<gene>
    <name evidence="8" type="ORF">A9F13_29g00110</name>
</gene>
<name>A0AA91PV17_CLALS</name>
<dbReference type="PROSITE" id="PS50127">
    <property type="entry name" value="UBC_2"/>
    <property type="match status" value="1"/>
</dbReference>
<dbReference type="InterPro" id="IPR050113">
    <property type="entry name" value="Ub_conjugating_enzyme"/>
</dbReference>
<evidence type="ECO:0000256" key="3">
    <source>
        <dbReference type="ARBA" id="ARBA00022786"/>
    </source>
</evidence>
<evidence type="ECO:0000256" key="6">
    <source>
        <dbReference type="RuleBase" id="RU362109"/>
    </source>
</evidence>
<keyword evidence="3 6" id="KW-0833">Ubl conjugation pathway</keyword>
<protein>
    <submittedName>
        <fullName evidence="8">Ubiquitin-conjugating enzyme</fullName>
    </submittedName>
</protein>
<feature type="active site" description="Glycyl thioester intermediate" evidence="5">
    <location>
        <position position="91"/>
    </location>
</feature>
<comment type="caution">
    <text evidence="8">The sequence shown here is derived from an EMBL/GenBank/DDBJ whole genome shotgun (WGS) entry which is preliminary data.</text>
</comment>
<dbReference type="InterPro" id="IPR016135">
    <property type="entry name" value="UBQ-conjugating_enzyme/RWD"/>
</dbReference>
<keyword evidence="1" id="KW-0808">Transferase</keyword>
<feature type="domain" description="UBC core" evidence="7">
    <location>
        <begin position="4"/>
        <end position="151"/>
    </location>
</feature>
<dbReference type="Proteomes" id="UP000195602">
    <property type="component" value="Unassembled WGS sequence"/>
</dbReference>
<evidence type="ECO:0000256" key="2">
    <source>
        <dbReference type="ARBA" id="ARBA00022741"/>
    </source>
</evidence>
<evidence type="ECO:0000313" key="9">
    <source>
        <dbReference type="Proteomes" id="UP000195602"/>
    </source>
</evidence>
<dbReference type="InterPro" id="IPR000608">
    <property type="entry name" value="UBC"/>
</dbReference>
<reference evidence="8 9" key="1">
    <citation type="submission" date="2017-04" db="EMBL/GenBank/DDBJ databases">
        <title>Draft genome of the yeast Clavispora lusitaniae type strain CBS 6936.</title>
        <authorList>
            <person name="Durrens P."/>
            <person name="Klopp C."/>
            <person name="Biteau N."/>
            <person name="Fitton-Ouhabi V."/>
            <person name="Dementhon K."/>
            <person name="Accoceberry I."/>
            <person name="Sherman D.J."/>
            <person name="Noel T."/>
        </authorList>
    </citation>
    <scope>NUCLEOTIDE SEQUENCE [LARGE SCALE GENOMIC DNA]</scope>
    <source>
        <strain evidence="8 9">CBS 6936</strain>
    </source>
</reference>
<dbReference type="GO" id="GO:0016740">
    <property type="term" value="F:transferase activity"/>
    <property type="evidence" value="ECO:0007669"/>
    <property type="project" value="UniProtKB-KW"/>
</dbReference>